<dbReference type="GO" id="GO:0043565">
    <property type="term" value="F:sequence-specific DNA binding"/>
    <property type="evidence" value="ECO:0007669"/>
    <property type="project" value="UniProtKB-ARBA"/>
</dbReference>
<dbReference type="Pfam" id="PF00447">
    <property type="entry name" value="HSF_DNA-bind"/>
    <property type="match status" value="1"/>
</dbReference>
<reference evidence="10 11" key="1">
    <citation type="submission" date="2024-05" db="EMBL/GenBank/DDBJ databases">
        <title>Genetic variation in Jamaican populations of the coffee berry borer (Hypothenemus hampei).</title>
        <authorList>
            <person name="Errbii M."/>
            <person name="Myrie A."/>
        </authorList>
    </citation>
    <scope>NUCLEOTIDE SEQUENCE [LARGE SCALE GENOMIC DNA]</scope>
    <source>
        <strain evidence="10">JA-Hopewell-2020-01-JO</strain>
        <tissue evidence="10">Whole body</tissue>
    </source>
</reference>
<dbReference type="InterPro" id="IPR036390">
    <property type="entry name" value="WH_DNA-bd_sf"/>
</dbReference>
<dbReference type="FunFam" id="1.10.10.10:FF:000027">
    <property type="entry name" value="Heat shock transcription factor 1"/>
    <property type="match status" value="1"/>
</dbReference>
<evidence type="ECO:0000256" key="5">
    <source>
        <dbReference type="ARBA" id="ARBA00023163"/>
    </source>
</evidence>
<keyword evidence="3" id="KW-0805">Transcription regulation</keyword>
<keyword evidence="4" id="KW-0238">DNA-binding</keyword>
<proteinExistence type="inferred from homology"/>
<evidence type="ECO:0000313" key="10">
    <source>
        <dbReference type="EMBL" id="KAL1497178.1"/>
    </source>
</evidence>
<feature type="region of interest" description="Disordered" evidence="8">
    <location>
        <begin position="147"/>
        <end position="171"/>
    </location>
</feature>
<protein>
    <recommendedName>
        <fullName evidence="9">HSF-type DNA-binding domain-containing protein</fullName>
    </recommendedName>
</protein>
<evidence type="ECO:0000256" key="7">
    <source>
        <dbReference type="RuleBase" id="RU004020"/>
    </source>
</evidence>
<dbReference type="PANTHER" id="PTHR10015:SF427">
    <property type="entry name" value="HEAT SHOCK FACTOR PROTEIN"/>
    <property type="match status" value="1"/>
</dbReference>
<organism evidence="10 11">
    <name type="scientific">Hypothenemus hampei</name>
    <name type="common">Coffee berry borer</name>
    <dbReference type="NCBI Taxonomy" id="57062"/>
    <lineage>
        <taxon>Eukaryota</taxon>
        <taxon>Metazoa</taxon>
        <taxon>Ecdysozoa</taxon>
        <taxon>Arthropoda</taxon>
        <taxon>Hexapoda</taxon>
        <taxon>Insecta</taxon>
        <taxon>Pterygota</taxon>
        <taxon>Neoptera</taxon>
        <taxon>Endopterygota</taxon>
        <taxon>Coleoptera</taxon>
        <taxon>Polyphaga</taxon>
        <taxon>Cucujiformia</taxon>
        <taxon>Curculionidae</taxon>
        <taxon>Scolytinae</taxon>
        <taxon>Hypothenemus</taxon>
    </lineage>
</organism>
<dbReference type="PRINTS" id="PR00056">
    <property type="entry name" value="HSFDOMAIN"/>
</dbReference>
<comment type="similarity">
    <text evidence="2 7">Belongs to the HSF family.</text>
</comment>
<evidence type="ECO:0000259" key="9">
    <source>
        <dbReference type="SMART" id="SM00415"/>
    </source>
</evidence>
<dbReference type="Gene3D" id="1.10.10.10">
    <property type="entry name" value="Winged helix-like DNA-binding domain superfamily/Winged helix DNA-binding domain"/>
    <property type="match status" value="1"/>
</dbReference>
<evidence type="ECO:0000256" key="8">
    <source>
        <dbReference type="SAM" id="MobiDB-lite"/>
    </source>
</evidence>
<name>A0ABD1EL43_HYPHA</name>
<feature type="region of interest" description="Disordered" evidence="8">
    <location>
        <begin position="341"/>
        <end position="371"/>
    </location>
</feature>
<evidence type="ECO:0000256" key="2">
    <source>
        <dbReference type="ARBA" id="ARBA00006403"/>
    </source>
</evidence>
<accession>A0ABD1EL43</accession>
<dbReference type="Proteomes" id="UP001566132">
    <property type="component" value="Unassembled WGS sequence"/>
</dbReference>
<dbReference type="SUPFAM" id="SSF46785">
    <property type="entry name" value="Winged helix' DNA-binding domain"/>
    <property type="match status" value="1"/>
</dbReference>
<dbReference type="EMBL" id="JBDJPC010000006">
    <property type="protein sequence ID" value="KAL1497178.1"/>
    <property type="molecule type" value="Genomic_DNA"/>
</dbReference>
<comment type="subcellular location">
    <subcellularLocation>
        <location evidence="1">Nucleus</location>
    </subcellularLocation>
</comment>
<dbReference type="GO" id="GO:0005634">
    <property type="term" value="C:nucleus"/>
    <property type="evidence" value="ECO:0007669"/>
    <property type="project" value="UniProtKB-SubCell"/>
</dbReference>
<evidence type="ECO:0000256" key="3">
    <source>
        <dbReference type="ARBA" id="ARBA00023015"/>
    </source>
</evidence>
<keyword evidence="11" id="KW-1185">Reference proteome</keyword>
<comment type="caution">
    <text evidence="10">The sequence shown here is derived from an EMBL/GenBank/DDBJ whole genome shotgun (WGS) entry which is preliminary data.</text>
</comment>
<dbReference type="AlphaFoldDB" id="A0ABD1EL43"/>
<dbReference type="InterPro" id="IPR036388">
    <property type="entry name" value="WH-like_DNA-bd_sf"/>
</dbReference>
<dbReference type="InterPro" id="IPR000232">
    <property type="entry name" value="HSF_DNA-bd"/>
</dbReference>
<feature type="compositionally biased region" description="Low complexity" evidence="8">
    <location>
        <begin position="348"/>
        <end position="358"/>
    </location>
</feature>
<evidence type="ECO:0000313" key="11">
    <source>
        <dbReference type="Proteomes" id="UP001566132"/>
    </source>
</evidence>
<evidence type="ECO:0000256" key="4">
    <source>
        <dbReference type="ARBA" id="ARBA00023125"/>
    </source>
</evidence>
<evidence type="ECO:0000256" key="1">
    <source>
        <dbReference type="ARBA" id="ARBA00004123"/>
    </source>
</evidence>
<gene>
    <name evidence="10" type="ORF">ABEB36_008178</name>
</gene>
<feature type="domain" description="HSF-type DNA-binding" evidence="9">
    <location>
        <begin position="53"/>
        <end position="149"/>
    </location>
</feature>
<keyword evidence="5" id="KW-0804">Transcription</keyword>
<sequence length="534" mass="60808">MNNIKKSDSDVEDNADEFSIPEISLMDPEDNLPVINIVVNPDDPQNLNNLATNVPLFIKKLWKIVNDVKNEQIISWNKNGDGFVIHDQLRFISETLPKYFKHNQLSSFVRQLNLYDFHKTQPLEKEDFQFSNAFFLKDLPQLLPLIKRKSPGPSRQKVTGNNNKKAPEPELQNNVVQELLNNIQDIKDTSESISTDMSKLKQENAALWNEVNSLRCKYSKQTKIINKLIHFLIAYMQKHHNSRKSGRTVSAANSNKYLKTGPKIMELDYRYKNNPHEFWSDFDNSQQVSNINEQDAYTVVEPSDNHQKPEPEVQEPNMRVSSNIEEIFSNQIEDQNLSEFDYSKSMPSSSTNTATSSALQRSGNSGKENMGYLIDNSRVEMNTLKELLKNLSPDDMSSFYKLINDNYKIQDEDLTADSENELRALNQLSPQVPEVNASESGESISAFNPAHDGEPVDRTASMSPLYKYTSGDTTSAMPFDDIILVENNTDRPDLQLTNDEPDLGLTNDEPDLGLTNDELLNSDILNVDQFLDIN</sequence>
<evidence type="ECO:0000256" key="6">
    <source>
        <dbReference type="ARBA" id="ARBA00023242"/>
    </source>
</evidence>
<keyword evidence="6" id="KW-0539">Nucleus</keyword>
<dbReference type="PANTHER" id="PTHR10015">
    <property type="entry name" value="HEAT SHOCK TRANSCRIPTION FACTOR"/>
    <property type="match status" value="1"/>
</dbReference>
<dbReference type="SMART" id="SM00415">
    <property type="entry name" value="HSF"/>
    <property type="match status" value="1"/>
</dbReference>